<dbReference type="Pfam" id="PF07534">
    <property type="entry name" value="TLD"/>
    <property type="match status" value="1"/>
</dbReference>
<name>A0A9N9QIV2_9CUCU</name>
<dbReference type="PROSITE" id="PS51886">
    <property type="entry name" value="TLDC"/>
    <property type="match status" value="1"/>
</dbReference>
<protein>
    <recommendedName>
        <fullName evidence="2">TLDc domain-containing protein</fullName>
    </recommendedName>
</protein>
<keyword evidence="4" id="KW-1185">Reference proteome</keyword>
<feature type="compositionally biased region" description="Polar residues" evidence="1">
    <location>
        <begin position="12"/>
        <end position="23"/>
    </location>
</feature>
<proteinExistence type="predicted"/>
<gene>
    <name evidence="3" type="ORF">CEUTPL_LOCUS12750</name>
</gene>
<evidence type="ECO:0000256" key="1">
    <source>
        <dbReference type="SAM" id="MobiDB-lite"/>
    </source>
</evidence>
<feature type="domain" description="TLDc" evidence="2">
    <location>
        <begin position="306"/>
        <end position="463"/>
    </location>
</feature>
<evidence type="ECO:0000259" key="2">
    <source>
        <dbReference type="PROSITE" id="PS51886"/>
    </source>
</evidence>
<dbReference type="PANTHER" id="PTHR23354">
    <property type="entry name" value="NUCLEOLAR PROTEIN 7/ESTROGEN RECEPTOR COACTIVATOR-RELATED"/>
    <property type="match status" value="1"/>
</dbReference>
<organism evidence="3 4">
    <name type="scientific">Ceutorhynchus assimilis</name>
    <name type="common">cabbage seed weevil</name>
    <dbReference type="NCBI Taxonomy" id="467358"/>
    <lineage>
        <taxon>Eukaryota</taxon>
        <taxon>Metazoa</taxon>
        <taxon>Ecdysozoa</taxon>
        <taxon>Arthropoda</taxon>
        <taxon>Hexapoda</taxon>
        <taxon>Insecta</taxon>
        <taxon>Pterygota</taxon>
        <taxon>Neoptera</taxon>
        <taxon>Endopterygota</taxon>
        <taxon>Coleoptera</taxon>
        <taxon>Polyphaga</taxon>
        <taxon>Cucujiformia</taxon>
        <taxon>Curculionidae</taxon>
        <taxon>Ceutorhynchinae</taxon>
        <taxon>Ceutorhynchus</taxon>
    </lineage>
</organism>
<sequence>MGNHHGHHKSADNTPTSFGSADNASRKSIPRNGSANDLQEKPLDQMLPVERLAKILTEKAQTEDNVNGVTQNVFYRYLFPKYPQLADKLFKYFLENSKSTKEYIPTSSFRQQCEKYLAILDDSVILDIWVKMWSTFSEEKGSHQMTSEQFSALLMCAYVVSMDHYSGGPQMCLSINKTLKAVVDGCFHQKQSLSSQYVAHWLADNVFRLLLPLHRYAVHSIATAWRLIEQNEQPESTGVEHTLPMTPTGLELTTPVLEQSGPFGQGKNPHPHLLTMSMSWLLAGALPALYSRPQRASSPNSSAAGSRRTSAGLASVSFLSKIACAIPSHWALIYDSDENGLGANRFLHHVLGYKGPTLVIFKVENNQKFCIASPCEWKESHHYWGGEGASVFQLLPKFQLLEKGEEKGQKLIYLNTSVRGYPQGLRAGSDPRAPIITVDGGFEKIEWQKIPYYIETIEVWGCGDQVQRERQLEVKKWEVKEAEKQRAVKLSAADWLDHPDRYLLELAGRPQYHQNQT</sequence>
<dbReference type="PANTHER" id="PTHR23354:SF108">
    <property type="entry name" value="RE10231P"/>
    <property type="match status" value="1"/>
</dbReference>
<dbReference type="AlphaFoldDB" id="A0A9N9QIV2"/>
<dbReference type="OrthoDB" id="289228at2759"/>
<accession>A0A9N9QIV2</accession>
<dbReference type="SMART" id="SM00584">
    <property type="entry name" value="TLDc"/>
    <property type="match status" value="1"/>
</dbReference>
<feature type="region of interest" description="Disordered" evidence="1">
    <location>
        <begin position="1"/>
        <end position="43"/>
    </location>
</feature>
<evidence type="ECO:0000313" key="4">
    <source>
        <dbReference type="Proteomes" id="UP001152799"/>
    </source>
</evidence>
<dbReference type="Proteomes" id="UP001152799">
    <property type="component" value="Chromosome 8"/>
</dbReference>
<dbReference type="EMBL" id="OU892284">
    <property type="protein sequence ID" value="CAG9772337.1"/>
    <property type="molecule type" value="Genomic_DNA"/>
</dbReference>
<dbReference type="InterPro" id="IPR006571">
    <property type="entry name" value="TLDc_dom"/>
</dbReference>
<reference evidence="3" key="1">
    <citation type="submission" date="2022-01" db="EMBL/GenBank/DDBJ databases">
        <authorList>
            <person name="King R."/>
        </authorList>
    </citation>
    <scope>NUCLEOTIDE SEQUENCE</scope>
</reference>
<evidence type="ECO:0000313" key="3">
    <source>
        <dbReference type="EMBL" id="CAG9772337.1"/>
    </source>
</evidence>